<dbReference type="InterPro" id="IPR015919">
    <property type="entry name" value="Cadherin-like_sf"/>
</dbReference>
<keyword evidence="6" id="KW-0732">Signal</keyword>
<evidence type="ECO:0000256" key="16">
    <source>
        <dbReference type="ARBA" id="ARBA00023180"/>
    </source>
</evidence>
<dbReference type="SMART" id="SM00219">
    <property type="entry name" value="TyrKc"/>
    <property type="match status" value="1"/>
</dbReference>
<keyword evidence="11 23" id="KW-1133">Transmembrane helix</keyword>
<dbReference type="GO" id="GO:0007156">
    <property type="term" value="P:homophilic cell adhesion via plasma membrane adhesion molecules"/>
    <property type="evidence" value="ECO:0007669"/>
    <property type="project" value="InterPro"/>
</dbReference>
<dbReference type="EnsemblMetazoa" id="SSS_6108s_mrna">
    <property type="protein sequence ID" value="KAF7489220.1"/>
    <property type="gene ID" value="SSS_6108"/>
</dbReference>
<dbReference type="InterPro" id="IPR020635">
    <property type="entry name" value="Tyr_kinase_cat_dom"/>
</dbReference>
<dbReference type="PROSITE" id="PS50268">
    <property type="entry name" value="CADHERIN_2"/>
    <property type="match status" value="1"/>
</dbReference>
<evidence type="ECO:0000256" key="6">
    <source>
        <dbReference type="ARBA" id="ARBA00022729"/>
    </source>
</evidence>
<evidence type="ECO:0000256" key="10">
    <source>
        <dbReference type="ARBA" id="ARBA00022840"/>
    </source>
</evidence>
<reference evidence="28" key="1">
    <citation type="journal article" date="2020" name="PLoS Negl. Trop. Dis.">
        <title>High-quality nuclear genome for Sarcoptes scabiei-A critical resource for a neglected parasite.</title>
        <authorList>
            <person name="Korhonen P.K."/>
            <person name="Gasser R.B."/>
            <person name="Ma G."/>
            <person name="Wang T."/>
            <person name="Stroehlein A.J."/>
            <person name="Young N.D."/>
            <person name="Ang C.S."/>
            <person name="Fernando D.D."/>
            <person name="Lu H.C."/>
            <person name="Taylor S."/>
            <person name="Reynolds S.L."/>
            <person name="Mofiz E."/>
            <person name="Najaraj S.H."/>
            <person name="Gowda H."/>
            <person name="Madugundu A."/>
            <person name="Renuse S."/>
            <person name="Holt D."/>
            <person name="Pandey A."/>
            <person name="Papenfuss A.T."/>
            <person name="Fischer K."/>
        </authorList>
    </citation>
    <scope>NUCLEOTIDE SEQUENCE [LARGE SCALE GENOMIC DNA]</scope>
</reference>
<evidence type="ECO:0000256" key="18">
    <source>
        <dbReference type="ARBA" id="ARBA00051243"/>
    </source>
</evidence>
<protein>
    <recommendedName>
        <fullName evidence="2">receptor protein-tyrosine kinase</fullName>
        <ecNumber evidence="2">2.7.10.1</ecNumber>
    </recommendedName>
</protein>
<feature type="domain" description="Cadherin" evidence="25">
    <location>
        <begin position="68"/>
        <end position="173"/>
    </location>
</feature>
<dbReference type="EC" id="2.7.10.1" evidence="2"/>
<keyword evidence="14" id="KW-1015">Disulfide bond</keyword>
<dbReference type="PROSITE" id="PS00107">
    <property type="entry name" value="PROTEIN_KINASE_ATP"/>
    <property type="match status" value="1"/>
</dbReference>
<keyword evidence="8 21" id="KW-0547">Nucleotide-binding</keyword>
<evidence type="ECO:0000256" key="12">
    <source>
        <dbReference type="ARBA" id="ARBA00023136"/>
    </source>
</evidence>
<evidence type="ECO:0000256" key="2">
    <source>
        <dbReference type="ARBA" id="ARBA00011902"/>
    </source>
</evidence>
<keyword evidence="28" id="KW-1185">Reference proteome</keyword>
<feature type="compositionally biased region" description="Polar residues" evidence="22">
    <location>
        <begin position="225"/>
        <end position="253"/>
    </location>
</feature>
<dbReference type="InterPro" id="IPR050122">
    <property type="entry name" value="RTK"/>
</dbReference>
<feature type="region of interest" description="Disordered" evidence="22">
    <location>
        <begin position="211"/>
        <end position="259"/>
    </location>
</feature>
<dbReference type="InterPro" id="IPR011009">
    <property type="entry name" value="Kinase-like_dom_sf"/>
</dbReference>
<dbReference type="SUPFAM" id="SSF49313">
    <property type="entry name" value="Cadherin-like"/>
    <property type="match status" value="1"/>
</dbReference>
<evidence type="ECO:0000256" key="22">
    <source>
        <dbReference type="SAM" id="MobiDB-lite"/>
    </source>
</evidence>
<dbReference type="InterPro" id="IPR002126">
    <property type="entry name" value="Cadherin-like_dom"/>
</dbReference>
<dbReference type="GO" id="GO:0004714">
    <property type="term" value="F:transmembrane receptor protein tyrosine kinase activity"/>
    <property type="evidence" value="ECO:0007669"/>
    <property type="project" value="UniProtKB-EC"/>
</dbReference>
<evidence type="ECO:0000256" key="17">
    <source>
        <dbReference type="ARBA" id="ARBA00023319"/>
    </source>
</evidence>
<dbReference type="Proteomes" id="UP000070412">
    <property type="component" value="Unassembled WGS sequence"/>
</dbReference>
<dbReference type="Gene3D" id="3.30.200.20">
    <property type="entry name" value="Phosphorylase Kinase, domain 1"/>
    <property type="match status" value="1"/>
</dbReference>
<dbReference type="PROSITE" id="PS00109">
    <property type="entry name" value="PROTEIN_KINASE_TYR"/>
    <property type="match status" value="1"/>
</dbReference>
<keyword evidence="3" id="KW-0597">Phosphoprotein</keyword>
<feature type="domain" description="Protein kinase" evidence="24">
    <location>
        <begin position="381"/>
        <end position="656"/>
    </location>
</feature>
<keyword evidence="16" id="KW-0325">Glycoprotein</keyword>
<sequence>MPRNLIKLLESNQYSSDSLNDLNSKPNSYKKISWPSFKMVIIFGSLLWSSLLTLYKVSAYNINSPPVFDFKREIYVSENASIGHAVSMVRTIDQENDIITYSIEPGKFRDGSNFFEIDEKTGLITIRKSLQGQGGNTFSMYIKAFDGHQSAKIEVMISVLRGQDRGQIVYPDIMPHSKLWSTNILVNKTGKRIPVPKDLPLEVFHQHRVQSKTKPSFSEHHPSISKFNSLDSTPPSSQSEQSNHNYQSESFDSVTKKDQTDLIETENENSLLKIIIPFAPYVSLICFIPIVCFITWIIYYKCQRNVPTRNVIKTFSHKIINNNKLESIETTTSGSFKKASFTKGSLFRSIKKYQETNADCDISTPSSASSSNEWEFPRHHLRFMHILGQGCFGQVWKCEAFNLDHKNSTQIVAVKTLKENANEKEKKNLLEELEVMKILDRHPNVVTLIGCCTERDPVYLIMEFVPYGKLQKYLQDHREELNYGVEPYGTDSQKLTSHDLISFAYQIAKGMEFLSANNIIHRDLAARNILVGHDKVCKIADFGLAKYNQEIYERKSEGRLPIRWMATESLTDFMFTTKSDVWSFGILMWEIVTLGCTPYPGMTATEVIKKVCDGFRLEKPEHCRREMYNIMYYCWDRNPHHRPSFSELVCLLDNLFSSDDQYIELDRFPDHSYYNFLKQSNSGEKL</sequence>
<evidence type="ECO:0000256" key="9">
    <source>
        <dbReference type="ARBA" id="ARBA00022777"/>
    </source>
</evidence>
<dbReference type="Gene3D" id="2.60.40.60">
    <property type="entry name" value="Cadherins"/>
    <property type="match status" value="1"/>
</dbReference>
<name>A0A834R2L9_SARSC</name>
<dbReference type="EMBL" id="WVUK01000065">
    <property type="protein sequence ID" value="KAF7489220.1"/>
    <property type="molecule type" value="Genomic_DNA"/>
</dbReference>
<comment type="catalytic activity">
    <reaction evidence="18">
        <text>L-tyrosyl-[protein] + ATP = O-phospho-L-tyrosyl-[protein] + ADP + H(+)</text>
        <dbReference type="Rhea" id="RHEA:10596"/>
        <dbReference type="Rhea" id="RHEA-COMP:10136"/>
        <dbReference type="Rhea" id="RHEA-COMP:20101"/>
        <dbReference type="ChEBI" id="CHEBI:15378"/>
        <dbReference type="ChEBI" id="CHEBI:30616"/>
        <dbReference type="ChEBI" id="CHEBI:46858"/>
        <dbReference type="ChEBI" id="CHEBI:61978"/>
        <dbReference type="ChEBI" id="CHEBI:456216"/>
        <dbReference type="EC" id="2.7.10.1"/>
    </reaction>
</comment>
<dbReference type="GO" id="GO:0043235">
    <property type="term" value="C:receptor complex"/>
    <property type="evidence" value="ECO:0007669"/>
    <property type="project" value="TreeGrafter"/>
</dbReference>
<dbReference type="GO" id="GO:0005524">
    <property type="term" value="F:ATP binding"/>
    <property type="evidence" value="ECO:0007669"/>
    <property type="project" value="UniProtKB-UniRule"/>
</dbReference>
<evidence type="ECO:0000256" key="3">
    <source>
        <dbReference type="ARBA" id="ARBA00022553"/>
    </source>
</evidence>
<evidence type="ECO:0000256" key="4">
    <source>
        <dbReference type="ARBA" id="ARBA00022679"/>
    </source>
</evidence>
<evidence type="ECO:0000259" key="24">
    <source>
        <dbReference type="PROSITE" id="PS50011"/>
    </source>
</evidence>
<comment type="function">
    <text evidence="19">Receptor for basic fibroblast growth factor.</text>
</comment>
<dbReference type="FunFam" id="1.10.510.10:FF:000190">
    <property type="entry name" value="Proto-oncogene tyrosine-protein kinase receptor Ret"/>
    <property type="match status" value="1"/>
</dbReference>
<evidence type="ECO:0000313" key="28">
    <source>
        <dbReference type="Proteomes" id="UP000070412"/>
    </source>
</evidence>
<keyword evidence="7" id="KW-0677">Repeat</keyword>
<dbReference type="CDD" id="cd00192">
    <property type="entry name" value="PTKc"/>
    <property type="match status" value="1"/>
</dbReference>
<keyword evidence="10 21" id="KW-0067">ATP-binding</keyword>
<evidence type="ECO:0000256" key="14">
    <source>
        <dbReference type="ARBA" id="ARBA00023157"/>
    </source>
</evidence>
<dbReference type="Pfam" id="PF00028">
    <property type="entry name" value="Cadherin"/>
    <property type="match status" value="1"/>
</dbReference>
<dbReference type="InterPro" id="IPR001245">
    <property type="entry name" value="Ser-Thr/Tyr_kinase_cat_dom"/>
</dbReference>
<evidence type="ECO:0000256" key="8">
    <source>
        <dbReference type="ARBA" id="ARBA00022741"/>
    </source>
</evidence>
<evidence type="ECO:0000313" key="27">
    <source>
        <dbReference type="EnsemblMetazoa" id="KAF7489220.1"/>
    </source>
</evidence>
<dbReference type="GO" id="GO:1902533">
    <property type="term" value="P:positive regulation of intracellular signal transduction"/>
    <property type="evidence" value="ECO:0007669"/>
    <property type="project" value="UniProtKB-ARBA"/>
</dbReference>
<dbReference type="AlphaFoldDB" id="A0A834R2L9"/>
<dbReference type="InterPro" id="IPR000719">
    <property type="entry name" value="Prot_kinase_dom"/>
</dbReference>
<evidence type="ECO:0000256" key="7">
    <source>
        <dbReference type="ARBA" id="ARBA00022737"/>
    </source>
</evidence>
<evidence type="ECO:0000313" key="26">
    <source>
        <dbReference type="EMBL" id="KAF7489220.1"/>
    </source>
</evidence>
<dbReference type="InterPro" id="IPR008266">
    <property type="entry name" value="Tyr_kinase_AS"/>
</dbReference>
<keyword evidence="13" id="KW-0829">Tyrosine-protein kinase</keyword>
<feature type="transmembrane region" description="Helical" evidence="23">
    <location>
        <begin position="278"/>
        <end position="299"/>
    </location>
</feature>
<dbReference type="PROSITE" id="PS50011">
    <property type="entry name" value="PROTEIN_KINASE_DOM"/>
    <property type="match status" value="1"/>
</dbReference>
<keyword evidence="12 23" id="KW-0472">Membrane</keyword>
<organism evidence="26">
    <name type="scientific">Sarcoptes scabiei</name>
    <name type="common">Itch mite</name>
    <name type="synonym">Acarus scabiei</name>
    <dbReference type="NCBI Taxonomy" id="52283"/>
    <lineage>
        <taxon>Eukaryota</taxon>
        <taxon>Metazoa</taxon>
        <taxon>Ecdysozoa</taxon>
        <taxon>Arthropoda</taxon>
        <taxon>Chelicerata</taxon>
        <taxon>Arachnida</taxon>
        <taxon>Acari</taxon>
        <taxon>Acariformes</taxon>
        <taxon>Sarcoptiformes</taxon>
        <taxon>Astigmata</taxon>
        <taxon>Psoroptidia</taxon>
        <taxon>Sarcoptoidea</taxon>
        <taxon>Sarcoptidae</taxon>
        <taxon>Sarcoptinae</taxon>
        <taxon>Sarcoptes</taxon>
    </lineage>
</organism>
<keyword evidence="20" id="KW-0106">Calcium</keyword>
<dbReference type="Gene3D" id="1.10.510.10">
    <property type="entry name" value="Transferase(Phosphotransferase) domain 1"/>
    <property type="match status" value="1"/>
</dbReference>
<dbReference type="Pfam" id="PF07714">
    <property type="entry name" value="PK_Tyr_Ser-Thr"/>
    <property type="match status" value="1"/>
</dbReference>
<dbReference type="GO" id="GO:0005509">
    <property type="term" value="F:calcium ion binding"/>
    <property type="evidence" value="ECO:0007669"/>
    <property type="project" value="UniProtKB-UniRule"/>
</dbReference>
<evidence type="ECO:0000256" key="21">
    <source>
        <dbReference type="PROSITE-ProRule" id="PRU10141"/>
    </source>
</evidence>
<evidence type="ECO:0000256" key="20">
    <source>
        <dbReference type="PROSITE-ProRule" id="PRU00043"/>
    </source>
</evidence>
<evidence type="ECO:0000256" key="13">
    <source>
        <dbReference type="ARBA" id="ARBA00023137"/>
    </source>
</evidence>
<evidence type="ECO:0000256" key="11">
    <source>
        <dbReference type="ARBA" id="ARBA00022989"/>
    </source>
</evidence>
<dbReference type="PANTHER" id="PTHR24416">
    <property type="entry name" value="TYROSINE-PROTEIN KINASE RECEPTOR"/>
    <property type="match status" value="1"/>
</dbReference>
<dbReference type="PANTHER" id="PTHR24416:SF621">
    <property type="entry name" value="TYROSINE KINASE RECEPTOR CAD96CA"/>
    <property type="match status" value="1"/>
</dbReference>
<reference evidence="27" key="3">
    <citation type="submission" date="2022-06" db="UniProtKB">
        <authorList>
            <consortium name="EnsemblMetazoa"/>
        </authorList>
    </citation>
    <scope>IDENTIFICATION</scope>
</reference>
<comment type="subcellular location">
    <subcellularLocation>
        <location evidence="1">Membrane</location>
        <topology evidence="1">Single-pass type I membrane protein</topology>
    </subcellularLocation>
</comment>
<keyword evidence="5 23" id="KW-0812">Transmembrane</keyword>
<evidence type="ECO:0000256" key="1">
    <source>
        <dbReference type="ARBA" id="ARBA00004479"/>
    </source>
</evidence>
<accession>A0A834R2L9</accession>
<gene>
    <name evidence="26" type="ORF">SSS_6108</name>
</gene>
<dbReference type="FunFam" id="3.30.200.20:FF:000593">
    <property type="entry name" value="Predicted protein"/>
    <property type="match status" value="1"/>
</dbReference>
<reference evidence="26" key="2">
    <citation type="submission" date="2020-01" db="EMBL/GenBank/DDBJ databases">
        <authorList>
            <person name="Korhonen P.K.K."/>
            <person name="Guangxu M.G."/>
            <person name="Wang T.W."/>
            <person name="Stroehlein A.J.S."/>
            <person name="Young N.D."/>
            <person name="Ang C.-S.A."/>
            <person name="Fernando D.W.F."/>
            <person name="Lu H.L."/>
            <person name="Taylor S.T."/>
            <person name="Ehtesham M.E.M."/>
            <person name="Najaraj S.H.N."/>
            <person name="Harsha G.H.G."/>
            <person name="Madugundu A.M."/>
            <person name="Renuse S.R."/>
            <person name="Holt D.H."/>
            <person name="Pandey A.P."/>
            <person name="Papenfuss A.P."/>
            <person name="Gasser R.B.G."/>
            <person name="Fischer K.F."/>
        </authorList>
    </citation>
    <scope>NUCLEOTIDE SEQUENCE</scope>
    <source>
        <strain evidence="26">SSS_KF_BRIS2020</strain>
    </source>
</reference>
<keyword evidence="17" id="KW-0393">Immunoglobulin domain</keyword>
<evidence type="ECO:0000256" key="19">
    <source>
        <dbReference type="ARBA" id="ARBA00056965"/>
    </source>
</evidence>
<evidence type="ECO:0000256" key="5">
    <source>
        <dbReference type="ARBA" id="ARBA00022692"/>
    </source>
</evidence>
<feature type="binding site" evidence="21">
    <location>
        <position position="415"/>
    </location>
    <ligand>
        <name>ATP</name>
        <dbReference type="ChEBI" id="CHEBI:30616"/>
    </ligand>
</feature>
<dbReference type="GO" id="GO:0005886">
    <property type="term" value="C:plasma membrane"/>
    <property type="evidence" value="ECO:0007669"/>
    <property type="project" value="TreeGrafter"/>
</dbReference>
<dbReference type="InterPro" id="IPR017441">
    <property type="entry name" value="Protein_kinase_ATP_BS"/>
</dbReference>
<evidence type="ECO:0000256" key="15">
    <source>
        <dbReference type="ARBA" id="ARBA00023170"/>
    </source>
</evidence>
<proteinExistence type="predicted"/>
<dbReference type="SUPFAM" id="SSF56112">
    <property type="entry name" value="Protein kinase-like (PK-like)"/>
    <property type="match status" value="1"/>
</dbReference>
<evidence type="ECO:0000256" key="23">
    <source>
        <dbReference type="SAM" id="Phobius"/>
    </source>
</evidence>
<evidence type="ECO:0000259" key="25">
    <source>
        <dbReference type="PROSITE" id="PS50268"/>
    </source>
</evidence>
<keyword evidence="9 26" id="KW-0418">Kinase</keyword>
<keyword evidence="15 26" id="KW-0675">Receptor</keyword>
<dbReference type="OrthoDB" id="3256376at2759"/>
<dbReference type="CDD" id="cd11304">
    <property type="entry name" value="Cadherin_repeat"/>
    <property type="match status" value="1"/>
</dbReference>
<keyword evidence="4" id="KW-0808">Transferase</keyword>
<dbReference type="PRINTS" id="PR00109">
    <property type="entry name" value="TYRKINASE"/>
</dbReference>
<dbReference type="GO" id="GO:0007169">
    <property type="term" value="P:cell surface receptor protein tyrosine kinase signaling pathway"/>
    <property type="evidence" value="ECO:0007669"/>
    <property type="project" value="TreeGrafter"/>
</dbReference>